<comment type="caution">
    <text evidence="1">The sequence shown here is derived from an EMBL/GenBank/DDBJ whole genome shotgun (WGS) entry which is preliminary data.</text>
</comment>
<accession>A0ABR1DH67</accession>
<sequence length="67" mass="7466">MGLNQQTGVLEKMVSFRETNFDDGNRLPDRTSSFVSNLKGITDVTSSRGKDQPLQCLGALKKKKKYS</sequence>
<evidence type="ECO:0000313" key="1">
    <source>
        <dbReference type="EMBL" id="KAK6749311.1"/>
    </source>
</evidence>
<dbReference type="Proteomes" id="UP001303046">
    <property type="component" value="Unassembled WGS sequence"/>
</dbReference>
<protein>
    <submittedName>
        <fullName evidence="1">Uncharacterized protein</fullName>
    </submittedName>
</protein>
<name>A0ABR1DH67_NECAM</name>
<proteinExistence type="predicted"/>
<keyword evidence="2" id="KW-1185">Reference proteome</keyword>
<reference evidence="1 2" key="1">
    <citation type="submission" date="2023-08" db="EMBL/GenBank/DDBJ databases">
        <title>A Necator americanus chromosomal reference genome.</title>
        <authorList>
            <person name="Ilik V."/>
            <person name="Petrzelkova K.J."/>
            <person name="Pardy F."/>
            <person name="Fuh T."/>
            <person name="Niatou-Singa F.S."/>
            <person name="Gouil Q."/>
            <person name="Baker L."/>
            <person name="Ritchie M.E."/>
            <person name="Jex A.R."/>
            <person name="Gazzola D."/>
            <person name="Li H."/>
            <person name="Toshio Fujiwara R."/>
            <person name="Zhan B."/>
            <person name="Aroian R.V."/>
            <person name="Pafco B."/>
            <person name="Schwarz E.M."/>
        </authorList>
    </citation>
    <scope>NUCLEOTIDE SEQUENCE [LARGE SCALE GENOMIC DNA]</scope>
    <source>
        <strain evidence="1 2">Aroian</strain>
        <tissue evidence="1">Whole animal</tissue>
    </source>
</reference>
<dbReference type="EMBL" id="JAVFWL010000004">
    <property type="protein sequence ID" value="KAK6749311.1"/>
    <property type="molecule type" value="Genomic_DNA"/>
</dbReference>
<evidence type="ECO:0000313" key="2">
    <source>
        <dbReference type="Proteomes" id="UP001303046"/>
    </source>
</evidence>
<gene>
    <name evidence="1" type="primary">Necator_chrIV.g15030</name>
    <name evidence="1" type="ORF">RB195_001735</name>
</gene>
<organism evidence="1 2">
    <name type="scientific">Necator americanus</name>
    <name type="common">Human hookworm</name>
    <dbReference type="NCBI Taxonomy" id="51031"/>
    <lineage>
        <taxon>Eukaryota</taxon>
        <taxon>Metazoa</taxon>
        <taxon>Ecdysozoa</taxon>
        <taxon>Nematoda</taxon>
        <taxon>Chromadorea</taxon>
        <taxon>Rhabditida</taxon>
        <taxon>Rhabditina</taxon>
        <taxon>Rhabditomorpha</taxon>
        <taxon>Strongyloidea</taxon>
        <taxon>Ancylostomatidae</taxon>
        <taxon>Bunostominae</taxon>
        <taxon>Necator</taxon>
    </lineage>
</organism>